<comment type="caution">
    <text evidence="1">The sequence shown here is derived from an EMBL/GenBank/DDBJ whole genome shotgun (WGS) entry which is preliminary data.</text>
</comment>
<sequence>MIDDFVSIVAEKEGNNTAKIIVFFLCNYQGLTPLAMIFRPFGAGEWGRLNTRPSLLVTANPFFGDFREGMGAAVPRLIGISS</sequence>
<organism evidence="1 2">
    <name type="scientific">Cyclobacterium qasimii M12-11B</name>
    <dbReference type="NCBI Taxonomy" id="641524"/>
    <lineage>
        <taxon>Bacteria</taxon>
        <taxon>Pseudomonadati</taxon>
        <taxon>Bacteroidota</taxon>
        <taxon>Cytophagia</taxon>
        <taxon>Cytophagales</taxon>
        <taxon>Cyclobacteriaceae</taxon>
        <taxon>Cyclobacterium</taxon>
    </lineage>
</organism>
<dbReference type="AlphaFoldDB" id="S7V5C1"/>
<evidence type="ECO:0000313" key="2">
    <source>
        <dbReference type="Proteomes" id="UP000014974"/>
    </source>
</evidence>
<reference evidence="1 2" key="1">
    <citation type="journal article" date="2013" name="Genome Announc.">
        <title>Draft Genome Sequence of Cyclobacterium qasimii Strain M12-11BT, Isolated from Arctic Marine Sediment.</title>
        <authorList>
            <person name="Shivaji S."/>
            <person name="Ara S."/>
            <person name="Singh A."/>
            <person name="Kumar Pinnaka A."/>
        </authorList>
    </citation>
    <scope>NUCLEOTIDE SEQUENCE [LARGE SCALE GENOMIC DNA]</scope>
    <source>
        <strain evidence="1 2">M12-11B</strain>
    </source>
</reference>
<gene>
    <name evidence="1" type="ORF">ADICYQ_5853</name>
</gene>
<accession>S7V5C1</accession>
<protein>
    <submittedName>
        <fullName evidence="1">Uncharacterized protein</fullName>
    </submittedName>
</protein>
<name>S7V5C1_9BACT</name>
<dbReference type="EMBL" id="ATNM01000197">
    <property type="protein sequence ID" value="EPR65320.1"/>
    <property type="molecule type" value="Genomic_DNA"/>
</dbReference>
<proteinExistence type="predicted"/>
<evidence type="ECO:0000313" key="1">
    <source>
        <dbReference type="EMBL" id="EPR65320.1"/>
    </source>
</evidence>
<dbReference type="Proteomes" id="UP000014974">
    <property type="component" value="Unassembled WGS sequence"/>
</dbReference>